<feature type="region of interest" description="Disordered" evidence="1">
    <location>
        <begin position="71"/>
        <end position="96"/>
    </location>
</feature>
<proteinExistence type="predicted"/>
<dbReference type="AlphaFoldDB" id="A0A329MRN9"/>
<name>A0A329MRN9_9BACL</name>
<evidence type="ECO:0000313" key="2">
    <source>
        <dbReference type="EMBL" id="RAV22210.1"/>
    </source>
</evidence>
<evidence type="ECO:0000313" key="3">
    <source>
        <dbReference type="Proteomes" id="UP000250369"/>
    </source>
</evidence>
<comment type="caution">
    <text evidence="2">The sequence shown here is derived from an EMBL/GenBank/DDBJ whole genome shotgun (WGS) entry which is preliminary data.</text>
</comment>
<sequence>MHLNTTQCCNHTFTGSDIKGRLLNQINLFGTDDKHLYGGNVKRFAETSCPECGKEYYLWLKQKGQTWRVLTISDKNPPVQEEQTQPKRRGRQPNQS</sequence>
<feature type="compositionally biased region" description="Basic residues" evidence="1">
    <location>
        <begin position="86"/>
        <end position="96"/>
    </location>
</feature>
<dbReference type="EMBL" id="QMFB01000002">
    <property type="protein sequence ID" value="RAV22210.1"/>
    <property type="molecule type" value="Genomic_DNA"/>
</dbReference>
<accession>A0A329MRN9</accession>
<protein>
    <submittedName>
        <fullName evidence="2">Uncharacterized protein</fullName>
    </submittedName>
</protein>
<keyword evidence="3" id="KW-1185">Reference proteome</keyword>
<evidence type="ECO:0000256" key="1">
    <source>
        <dbReference type="SAM" id="MobiDB-lite"/>
    </source>
</evidence>
<dbReference type="Proteomes" id="UP000250369">
    <property type="component" value="Unassembled WGS sequence"/>
</dbReference>
<gene>
    <name evidence="2" type="ORF">DQG23_04460</name>
</gene>
<organism evidence="2 3">
    <name type="scientific">Paenibacillus contaminans</name>
    <dbReference type="NCBI Taxonomy" id="450362"/>
    <lineage>
        <taxon>Bacteria</taxon>
        <taxon>Bacillati</taxon>
        <taxon>Bacillota</taxon>
        <taxon>Bacilli</taxon>
        <taxon>Bacillales</taxon>
        <taxon>Paenibacillaceae</taxon>
        <taxon>Paenibacillus</taxon>
    </lineage>
</organism>
<reference evidence="2 3" key="1">
    <citation type="journal article" date="2009" name="Int. J. Syst. Evol. Microbiol.">
        <title>Paenibacillus contaminans sp. nov., isolated from a contaminated laboratory plate.</title>
        <authorList>
            <person name="Chou J.H."/>
            <person name="Lee J.H."/>
            <person name="Lin M.C."/>
            <person name="Chang P.S."/>
            <person name="Arun A.B."/>
            <person name="Young C.C."/>
            <person name="Chen W.M."/>
        </authorList>
    </citation>
    <scope>NUCLEOTIDE SEQUENCE [LARGE SCALE GENOMIC DNA]</scope>
    <source>
        <strain evidence="2 3">CKOBP-6</strain>
    </source>
</reference>